<dbReference type="PANTHER" id="PTHR13318:SF235">
    <property type="entry name" value="F-BOX DOMAIN-CONTAINING PROTEIN"/>
    <property type="match status" value="1"/>
</dbReference>
<dbReference type="InterPro" id="IPR057207">
    <property type="entry name" value="FBXL15_LRR"/>
</dbReference>
<feature type="compositionally biased region" description="Polar residues" evidence="2">
    <location>
        <begin position="385"/>
        <end position="398"/>
    </location>
</feature>
<comment type="caution">
    <text evidence="4">The sequence shown here is derived from an EMBL/GenBank/DDBJ whole genome shotgun (WGS) entry which is preliminary data.</text>
</comment>
<dbReference type="InterPro" id="IPR006553">
    <property type="entry name" value="Leu-rich_rpt_Cys-con_subtyp"/>
</dbReference>
<dbReference type="GO" id="GO:0031146">
    <property type="term" value="P:SCF-dependent proteasomal ubiquitin-dependent protein catabolic process"/>
    <property type="evidence" value="ECO:0007669"/>
    <property type="project" value="TreeGrafter"/>
</dbReference>
<evidence type="ECO:0000259" key="3">
    <source>
        <dbReference type="PROSITE" id="PS50181"/>
    </source>
</evidence>
<dbReference type="Pfam" id="PF12937">
    <property type="entry name" value="F-box-like"/>
    <property type="match status" value="1"/>
</dbReference>
<feature type="region of interest" description="Disordered" evidence="2">
    <location>
        <begin position="187"/>
        <end position="206"/>
    </location>
</feature>
<dbReference type="Pfam" id="PF25372">
    <property type="entry name" value="DUF7885"/>
    <property type="match status" value="1"/>
</dbReference>
<dbReference type="CDD" id="cd22139">
    <property type="entry name" value="F-box_unchar"/>
    <property type="match status" value="1"/>
</dbReference>
<dbReference type="EMBL" id="JAGKHQ010000017">
    <property type="protein sequence ID" value="KAG7489526.1"/>
    <property type="molecule type" value="Genomic_DNA"/>
</dbReference>
<evidence type="ECO:0000256" key="2">
    <source>
        <dbReference type="SAM" id="MobiDB-lite"/>
    </source>
</evidence>
<name>A0AAV6QHC7_SOLSE</name>
<dbReference type="Proteomes" id="UP000693946">
    <property type="component" value="Linkage Group LG5"/>
</dbReference>
<dbReference type="PANTHER" id="PTHR13318">
    <property type="entry name" value="PARTNER OF PAIRED, ISOFORM B-RELATED"/>
    <property type="match status" value="1"/>
</dbReference>
<dbReference type="InterPro" id="IPR001810">
    <property type="entry name" value="F-box_dom"/>
</dbReference>
<keyword evidence="5" id="KW-1185">Reference proteome</keyword>
<protein>
    <submittedName>
        <fullName evidence="4">F-box LRR-repeat 7-like</fullName>
    </submittedName>
</protein>
<dbReference type="AlphaFoldDB" id="A0AAV6QHC7"/>
<gene>
    <name evidence="4" type="ORF">JOB18_014220</name>
</gene>
<dbReference type="SMART" id="SM00256">
    <property type="entry name" value="FBOX"/>
    <property type="match status" value="1"/>
</dbReference>
<evidence type="ECO:0000313" key="5">
    <source>
        <dbReference type="Proteomes" id="UP000693946"/>
    </source>
</evidence>
<keyword evidence="1" id="KW-0433">Leucine-rich repeat</keyword>
<evidence type="ECO:0000313" key="4">
    <source>
        <dbReference type="EMBL" id="KAG7489526.1"/>
    </source>
</evidence>
<dbReference type="SMART" id="SM00367">
    <property type="entry name" value="LRR_CC"/>
    <property type="match status" value="5"/>
</dbReference>
<sequence>METDPTTREAHAMSTLLEASGNCRQNISQELNLHPVSDSLCSEQKKLRHVLDWAHRFLCYGSEVYQEFCRADRLILAVDRNEMKRKTEEMSPLQDNLPHMRDEVTWPENREMDQMKQRRELQHPSVNHSIIQDNEIVINGLHKSMSQTSTNQTYAPAKHFITDSKPCWSSVSKRRVSLQCDYTDMSHTMDGAQSKGSENQQREEAEEMMGVVEEKTDTKQENKFNSASMLFCDNNDHDINNDCPSKPQREPAQESQTAQPSFPCHLQIPSNLTVYEKYQLCMDQLQNLRLRQNHVTELGCLFESPTKVQKTCKEVVAPVETPVLPTFPFKLYSSSTNPEFKKRLNEKTHQDVSAAENPEESSSDYLTLRERLIKKHTSEDRRRQTSPQRDTQTFLQPTDTHKRQYADLTPTSPFTGATVHAVNNTDSKDGPAGVPVRDCWLCLPDEVWLLMLSLLPHSDLCRVSQVCSHLHRLTIDHTLWKHLTIENSTLPERWLVSMGRRRPLSLCLYSCSGPSITSNGLEMFFTLCRNYLEEVKVISCTGAGLHGDRILRLIGQLCDHVTTVDVSWSGATDTGVKALSGGCARSRLNSIILNGCHVTDDPLKKLIVRHKESLCRLEVFGCQYLTPSCLQSIYQMCPALKHLNIGQVPKVNAHSLTALTSQLKCLISLNLTALQAVTDDTVATLLQNCVKLQRLNLSSCPGVTDLTLHNIGRYTPCIRSLDLRGCKAVTDAGVQSLTLGCRRLQYLDLSSTSTGNRGVNLLTNYCSGHLHTVKLSFCHISLANILKLCRRGKRLKVLHLYGCARLPTEREIREVNTNVQVYPLP</sequence>
<accession>A0AAV6QHC7</accession>
<feature type="domain" description="F-box" evidence="3">
    <location>
        <begin position="437"/>
        <end position="483"/>
    </location>
</feature>
<feature type="region of interest" description="Disordered" evidence="2">
    <location>
        <begin position="238"/>
        <end position="261"/>
    </location>
</feature>
<feature type="compositionally biased region" description="Basic and acidic residues" evidence="2">
    <location>
        <begin position="367"/>
        <end position="383"/>
    </location>
</feature>
<dbReference type="PROSITE" id="PS50181">
    <property type="entry name" value="FBOX"/>
    <property type="match status" value="1"/>
</dbReference>
<evidence type="ECO:0000256" key="1">
    <source>
        <dbReference type="ARBA" id="ARBA00022614"/>
    </source>
</evidence>
<reference evidence="4 5" key="1">
    <citation type="journal article" date="2021" name="Sci. Rep.">
        <title>Chromosome anchoring in Senegalese sole (Solea senegalensis) reveals sex-associated markers and genome rearrangements in flatfish.</title>
        <authorList>
            <person name="Guerrero-Cozar I."/>
            <person name="Gomez-Garrido J."/>
            <person name="Berbel C."/>
            <person name="Martinez-Blanch J.F."/>
            <person name="Alioto T."/>
            <person name="Claros M.G."/>
            <person name="Gagnaire P.A."/>
            <person name="Manchado M."/>
        </authorList>
    </citation>
    <scope>NUCLEOTIDE SEQUENCE [LARGE SCALE GENOMIC DNA]</scope>
    <source>
        <strain evidence="4">Sse05_10M</strain>
    </source>
</reference>
<proteinExistence type="predicted"/>
<dbReference type="GO" id="GO:0019005">
    <property type="term" value="C:SCF ubiquitin ligase complex"/>
    <property type="evidence" value="ECO:0007669"/>
    <property type="project" value="TreeGrafter"/>
</dbReference>
<organism evidence="4 5">
    <name type="scientific">Solea senegalensis</name>
    <name type="common">Senegalese sole</name>
    <dbReference type="NCBI Taxonomy" id="28829"/>
    <lineage>
        <taxon>Eukaryota</taxon>
        <taxon>Metazoa</taxon>
        <taxon>Chordata</taxon>
        <taxon>Craniata</taxon>
        <taxon>Vertebrata</taxon>
        <taxon>Euteleostomi</taxon>
        <taxon>Actinopterygii</taxon>
        <taxon>Neopterygii</taxon>
        <taxon>Teleostei</taxon>
        <taxon>Neoteleostei</taxon>
        <taxon>Acanthomorphata</taxon>
        <taxon>Carangaria</taxon>
        <taxon>Pleuronectiformes</taxon>
        <taxon>Pleuronectoidei</taxon>
        <taxon>Soleidae</taxon>
        <taxon>Solea</taxon>
    </lineage>
</organism>
<feature type="region of interest" description="Disordered" evidence="2">
    <location>
        <begin position="346"/>
        <end position="401"/>
    </location>
</feature>